<feature type="compositionally biased region" description="Polar residues" evidence="1">
    <location>
        <begin position="32"/>
        <end position="49"/>
    </location>
</feature>
<comment type="caution">
    <text evidence="2">The sequence shown here is derived from an EMBL/GenBank/DDBJ whole genome shotgun (WGS) entry which is preliminary data.</text>
</comment>
<feature type="compositionally biased region" description="Pro residues" evidence="1">
    <location>
        <begin position="66"/>
        <end position="78"/>
    </location>
</feature>
<evidence type="ECO:0000313" key="3">
    <source>
        <dbReference type="Proteomes" id="UP000308133"/>
    </source>
</evidence>
<dbReference type="InterPro" id="IPR012479">
    <property type="entry name" value="SAP30BP"/>
</dbReference>
<name>A0A4U7B3S0_9PEZI</name>
<dbReference type="Proteomes" id="UP000308133">
    <property type="component" value="Unassembled WGS sequence"/>
</dbReference>
<feature type="compositionally biased region" description="Low complexity" evidence="1">
    <location>
        <begin position="52"/>
        <end position="65"/>
    </location>
</feature>
<feature type="region of interest" description="Disordered" evidence="1">
    <location>
        <begin position="209"/>
        <end position="259"/>
    </location>
</feature>
<evidence type="ECO:0000256" key="1">
    <source>
        <dbReference type="SAM" id="MobiDB-lite"/>
    </source>
</evidence>
<gene>
    <name evidence="2" type="ORF">C1H76_5071</name>
</gene>
<dbReference type="GO" id="GO:0005634">
    <property type="term" value="C:nucleus"/>
    <property type="evidence" value="ECO:0007669"/>
    <property type="project" value="TreeGrafter"/>
</dbReference>
<dbReference type="PANTHER" id="PTHR13464">
    <property type="entry name" value="TRANSCRIPTIONAL REGULATOR PROTEIN HCNGP"/>
    <property type="match status" value="1"/>
</dbReference>
<dbReference type="PANTHER" id="PTHR13464:SF0">
    <property type="entry name" value="SAP30-BINDING PROTEIN"/>
    <property type="match status" value="1"/>
</dbReference>
<feature type="compositionally biased region" description="Polar residues" evidence="1">
    <location>
        <begin position="96"/>
        <end position="107"/>
    </location>
</feature>
<reference evidence="2 3" key="1">
    <citation type="submission" date="2018-02" db="EMBL/GenBank/DDBJ databases">
        <title>Draft genome sequences of Elsinoe sp., causing black scab on jojoba.</title>
        <authorList>
            <person name="Stodart B."/>
            <person name="Jeffress S."/>
            <person name="Ash G."/>
            <person name="Arun Chinnappa K."/>
        </authorList>
    </citation>
    <scope>NUCLEOTIDE SEQUENCE [LARGE SCALE GENOMIC DNA]</scope>
    <source>
        <strain evidence="2 3">Hillstone_2</strain>
    </source>
</reference>
<feature type="compositionally biased region" description="Pro residues" evidence="1">
    <location>
        <begin position="111"/>
        <end position="126"/>
    </location>
</feature>
<feature type="compositionally biased region" description="Basic residues" evidence="1">
    <location>
        <begin position="248"/>
        <end position="259"/>
    </location>
</feature>
<dbReference type="AlphaFoldDB" id="A0A4U7B3S0"/>
<accession>A0A4U7B3S0</accession>
<organism evidence="2 3">
    <name type="scientific">Elsinoe australis</name>
    <dbReference type="NCBI Taxonomy" id="40998"/>
    <lineage>
        <taxon>Eukaryota</taxon>
        <taxon>Fungi</taxon>
        <taxon>Dikarya</taxon>
        <taxon>Ascomycota</taxon>
        <taxon>Pezizomycotina</taxon>
        <taxon>Dothideomycetes</taxon>
        <taxon>Dothideomycetidae</taxon>
        <taxon>Myriangiales</taxon>
        <taxon>Elsinoaceae</taxon>
        <taxon>Elsinoe</taxon>
    </lineage>
</organism>
<proteinExistence type="predicted"/>
<dbReference type="GO" id="GO:0006355">
    <property type="term" value="P:regulation of DNA-templated transcription"/>
    <property type="evidence" value="ECO:0007669"/>
    <property type="project" value="InterPro"/>
</dbReference>
<evidence type="ECO:0000313" key="2">
    <source>
        <dbReference type="EMBL" id="TKX22754.1"/>
    </source>
</evidence>
<protein>
    <submittedName>
        <fullName evidence="2">HCNGP-like protein</fullName>
    </submittedName>
</protein>
<feature type="compositionally biased region" description="Basic and acidic residues" evidence="1">
    <location>
        <begin position="209"/>
        <end position="247"/>
    </location>
</feature>
<dbReference type="Pfam" id="PF07818">
    <property type="entry name" value="HCNGP"/>
    <property type="match status" value="1"/>
</dbReference>
<feature type="compositionally biased region" description="Gly residues" evidence="1">
    <location>
        <begin position="1"/>
        <end position="10"/>
    </location>
</feature>
<sequence length="259" mass="27461">MSGLGLGGYGSSDEEDEAVPAPPQVKQAAADSGSTVHDVTSTNGSNDNVIMSAAPLSGPASGPVSGPAPGPAAPPPSSDPQTPSQLPEDDLDPSLSPYSRTRQQVRSLTMPPVPDFSIPPSPPPASPGSMAVTNKKIRHFLSLKKQGVHFNERLLSSSALRDPGMVERLLKFAGIEGSAQYENALPEGTGVDVERWVGVRVEEVVGAMEERRRQEARGRTGKEREFVPGKREGDREERGGLKGGKEGKGRRRSRSPARR</sequence>
<feature type="region of interest" description="Disordered" evidence="1">
    <location>
        <begin position="1"/>
        <end position="132"/>
    </location>
</feature>
<dbReference type="EMBL" id="PTQR01000061">
    <property type="protein sequence ID" value="TKX22754.1"/>
    <property type="molecule type" value="Genomic_DNA"/>
</dbReference>